<dbReference type="NCBIfam" id="TIGR00215">
    <property type="entry name" value="lpxB"/>
    <property type="match status" value="1"/>
</dbReference>
<sequence length="389" mass="42423">MPESLFTRKGALKVALVAGEASGDLLGAHLMAAIKARHGDVEFVGIGGPRMLAQGMHSVVPQERLAVRGYAEVLGRLPELLRIRANLRDALLAGRPDVFVGIDAPDFNLGLEKALKKKGVRTVHYVSPSVWAWRPERVGKIGDAADRVLCLFPMEPPLYEKVGVPVTFVGHPLASEIPLSPDSAAMREQLGLPVHAPVFALLPGSRVSEIDYMGELFVQTARLLHERYPDAQFLVPLATRATLDAFDKVLSRLKAWDLPIRKLFGHAQMAMIASDVVLVKSGTSTLEVALTKKPMVITYKLSWLTYRLVKRKLKLPWVGLPNILLGDSVVPELLQYDATSERLAEAVAALYDDEGARKKLIARFTALHESLKQDTAGLAADAVLEVAGC</sequence>
<keyword evidence="5 11" id="KW-0444">Lipid biosynthesis</keyword>
<dbReference type="GO" id="GO:0005543">
    <property type="term" value="F:phospholipid binding"/>
    <property type="evidence" value="ECO:0007669"/>
    <property type="project" value="TreeGrafter"/>
</dbReference>
<proteinExistence type="inferred from homology"/>
<dbReference type="OrthoDB" id="9801642at2"/>
<dbReference type="InterPro" id="IPR003835">
    <property type="entry name" value="Glyco_trans_19"/>
</dbReference>
<gene>
    <name evidence="11" type="primary">lpxB</name>
    <name evidence="12" type="ORF">DWG20_11910</name>
</gene>
<keyword evidence="6 11" id="KW-0441">Lipid A biosynthesis</keyword>
<evidence type="ECO:0000256" key="6">
    <source>
        <dbReference type="ARBA" id="ARBA00022556"/>
    </source>
</evidence>
<evidence type="ECO:0000256" key="7">
    <source>
        <dbReference type="ARBA" id="ARBA00022676"/>
    </source>
</evidence>
<evidence type="ECO:0000256" key="1">
    <source>
        <dbReference type="ARBA" id="ARBA00002056"/>
    </source>
</evidence>
<dbReference type="GO" id="GO:0016020">
    <property type="term" value="C:membrane"/>
    <property type="evidence" value="ECO:0007669"/>
    <property type="project" value="GOC"/>
</dbReference>
<dbReference type="Proteomes" id="UP000254537">
    <property type="component" value="Chromosome"/>
</dbReference>
<evidence type="ECO:0000256" key="9">
    <source>
        <dbReference type="ARBA" id="ARBA00023098"/>
    </source>
</evidence>
<evidence type="ECO:0000256" key="8">
    <source>
        <dbReference type="ARBA" id="ARBA00022679"/>
    </source>
</evidence>
<evidence type="ECO:0000256" key="3">
    <source>
        <dbReference type="ARBA" id="ARBA00012687"/>
    </source>
</evidence>
<keyword evidence="7 11" id="KW-0328">Glycosyltransferase</keyword>
<evidence type="ECO:0000256" key="5">
    <source>
        <dbReference type="ARBA" id="ARBA00022516"/>
    </source>
</evidence>
<evidence type="ECO:0000313" key="12">
    <source>
        <dbReference type="EMBL" id="AXK40091.1"/>
    </source>
</evidence>
<evidence type="ECO:0000256" key="11">
    <source>
        <dbReference type="HAMAP-Rule" id="MF_00392"/>
    </source>
</evidence>
<keyword evidence="9 11" id="KW-0443">Lipid metabolism</keyword>
<dbReference type="RefSeq" id="WP_115434021.1">
    <property type="nucleotide sequence ID" value="NZ_CP031337.1"/>
</dbReference>
<reference evidence="12 13" key="1">
    <citation type="submission" date="2018-07" db="EMBL/GenBank/DDBJ databases">
        <title>Crenobacter cavernae sp. nov., isolated from a karst cave.</title>
        <authorList>
            <person name="Zhu H."/>
        </authorList>
    </citation>
    <scope>NUCLEOTIDE SEQUENCE [LARGE SCALE GENOMIC DNA]</scope>
    <source>
        <strain evidence="12 13">K1W11S-77</strain>
    </source>
</reference>
<dbReference type="EC" id="2.4.1.182" evidence="3 11"/>
<dbReference type="PANTHER" id="PTHR30372:SF4">
    <property type="entry name" value="LIPID-A-DISACCHARIDE SYNTHASE, MITOCHONDRIAL-RELATED"/>
    <property type="match status" value="1"/>
</dbReference>
<comment type="catalytic activity">
    <reaction evidence="10 11">
        <text>a lipid X + a UDP-2-N,3-O-bis[(3R)-3-hydroxyacyl]-alpha-D-glucosamine = a lipid A disaccharide + UDP + H(+)</text>
        <dbReference type="Rhea" id="RHEA:67828"/>
        <dbReference type="ChEBI" id="CHEBI:15378"/>
        <dbReference type="ChEBI" id="CHEBI:58223"/>
        <dbReference type="ChEBI" id="CHEBI:137748"/>
        <dbReference type="ChEBI" id="CHEBI:176338"/>
        <dbReference type="ChEBI" id="CHEBI:176343"/>
        <dbReference type="EC" id="2.4.1.182"/>
    </reaction>
</comment>
<keyword evidence="8 11" id="KW-0808">Transferase</keyword>
<dbReference type="UniPathway" id="UPA00973"/>
<dbReference type="PANTHER" id="PTHR30372">
    <property type="entry name" value="LIPID-A-DISACCHARIDE SYNTHASE"/>
    <property type="match status" value="1"/>
</dbReference>
<comment type="pathway">
    <text evidence="11">Bacterial outer membrane biogenesis; LPS lipid A biosynthesis.</text>
</comment>
<evidence type="ECO:0000256" key="2">
    <source>
        <dbReference type="ARBA" id="ARBA00007868"/>
    </source>
</evidence>
<dbReference type="SUPFAM" id="SSF53756">
    <property type="entry name" value="UDP-Glycosyltransferase/glycogen phosphorylase"/>
    <property type="match status" value="1"/>
</dbReference>
<name>A0A345Y839_9NEIS</name>
<comment type="function">
    <text evidence="1 11">Condensation of UDP-2,3-diacylglucosamine and 2,3-diacylglucosamine-1-phosphate to form lipid A disaccharide, a precursor of lipid A, a phosphorylated glycolipid that anchors the lipopolysaccharide to the outer membrane of the cell.</text>
</comment>
<dbReference type="KEGG" id="ccah:DWG20_11910"/>
<dbReference type="EMBL" id="CP031337">
    <property type="protein sequence ID" value="AXK40091.1"/>
    <property type="molecule type" value="Genomic_DNA"/>
</dbReference>
<organism evidence="12 13">
    <name type="scientific">Crenobacter cavernae</name>
    <dbReference type="NCBI Taxonomy" id="2290923"/>
    <lineage>
        <taxon>Bacteria</taxon>
        <taxon>Pseudomonadati</taxon>
        <taxon>Pseudomonadota</taxon>
        <taxon>Betaproteobacteria</taxon>
        <taxon>Neisseriales</taxon>
        <taxon>Neisseriaceae</taxon>
        <taxon>Crenobacter</taxon>
    </lineage>
</organism>
<dbReference type="GO" id="GO:0008915">
    <property type="term" value="F:lipid-A-disaccharide synthase activity"/>
    <property type="evidence" value="ECO:0007669"/>
    <property type="project" value="UniProtKB-UniRule"/>
</dbReference>
<dbReference type="AlphaFoldDB" id="A0A345Y839"/>
<evidence type="ECO:0000313" key="13">
    <source>
        <dbReference type="Proteomes" id="UP000254537"/>
    </source>
</evidence>
<comment type="similarity">
    <text evidence="2 11">Belongs to the LpxB family.</text>
</comment>
<accession>A0A345Y839</accession>
<protein>
    <recommendedName>
        <fullName evidence="4 11">Lipid-A-disaccharide synthase</fullName>
        <ecNumber evidence="3 11">2.4.1.182</ecNumber>
    </recommendedName>
</protein>
<evidence type="ECO:0000256" key="4">
    <source>
        <dbReference type="ARBA" id="ARBA00020902"/>
    </source>
</evidence>
<evidence type="ECO:0000256" key="10">
    <source>
        <dbReference type="ARBA" id="ARBA00048975"/>
    </source>
</evidence>
<dbReference type="Pfam" id="PF02684">
    <property type="entry name" value="LpxB"/>
    <property type="match status" value="1"/>
</dbReference>
<dbReference type="GO" id="GO:0009245">
    <property type="term" value="P:lipid A biosynthetic process"/>
    <property type="evidence" value="ECO:0007669"/>
    <property type="project" value="UniProtKB-UniRule"/>
</dbReference>
<dbReference type="HAMAP" id="MF_00392">
    <property type="entry name" value="LpxB"/>
    <property type="match status" value="1"/>
</dbReference>